<dbReference type="EMBL" id="JADFTS010000006">
    <property type="protein sequence ID" value="KAF9599844.1"/>
    <property type="molecule type" value="Genomic_DNA"/>
</dbReference>
<sequence>MMVEVGRVLWCAVKAIQEGNPNLDIVIYIGDHDATPETLMIRAIYWFGVKILQLPQVVHLYRRKWIEERTYPHFTMVGQSFGSVYLAWEALCKIANIHCHFILILVDMHLLIHLPGYLDAKLFATHITQQLVPTWFGVRVYTIELVGLRPMPGDFGPHPRSCEVANQTDHLDKTQPPGSQFYFVSSFPLAFSISLFSQALYNSFTCRSTWLSWCKVIYYTIFSWMYGFVGSYTLLAMVNSSWTQLHIEKLWGIPKRTMKVYPPCDTSGLQKHIVISSIESSLPKLQFVGSCRNKEDEDRLQKLKDKAIELKVEKDVEFYKNLMYRWVSNHFSFFSSAHNSASPKMDIVLEEDGNQTGFLASDPDEYANAIQQILRMPHIERLEMAAATRKRASRFSVKILKISRLQSYLFLPSEEL</sequence>
<dbReference type="Pfam" id="PF15924">
    <property type="entry name" value="ALG11_N"/>
    <property type="match status" value="2"/>
</dbReference>
<dbReference type="PANTHER" id="PTHR45919:SF1">
    <property type="entry name" value="GDP-MAN:MAN(3)GLCNAC(2)-PP-DOL ALPHA-1,2-MANNOSYLTRANSFERASE"/>
    <property type="match status" value="1"/>
</dbReference>
<evidence type="ECO:0000256" key="3">
    <source>
        <dbReference type="ARBA" id="ARBA00022824"/>
    </source>
</evidence>
<evidence type="ECO:0000256" key="1">
    <source>
        <dbReference type="ARBA" id="ARBA00004586"/>
    </source>
</evidence>
<evidence type="ECO:0000256" key="2">
    <source>
        <dbReference type="ARBA" id="ARBA00022679"/>
    </source>
</evidence>
<keyword evidence="4" id="KW-1133">Transmembrane helix</keyword>
<dbReference type="GO" id="GO:0006487">
    <property type="term" value="P:protein N-linked glycosylation"/>
    <property type="evidence" value="ECO:0007669"/>
    <property type="project" value="TreeGrafter"/>
</dbReference>
<feature type="transmembrane region" description="Helical" evidence="4">
    <location>
        <begin position="216"/>
        <end position="238"/>
    </location>
</feature>
<accession>A0A835LQH9</accession>
<dbReference type="OrthoDB" id="2276068at2759"/>
<evidence type="ECO:0000313" key="7">
    <source>
        <dbReference type="Proteomes" id="UP000631114"/>
    </source>
</evidence>
<keyword evidence="4" id="KW-0812">Transmembrane</keyword>
<feature type="domain" description="ALG11 mannosyltransferase N-terminal" evidence="5">
    <location>
        <begin position="7"/>
        <end position="95"/>
    </location>
</feature>
<keyword evidence="2" id="KW-0808">Transferase</keyword>
<dbReference type="GO" id="GO:0004377">
    <property type="term" value="F:GDP-Man:Man(3)GlcNAc(2)-PP-Dol alpha-1,2-mannosyltransferase activity"/>
    <property type="evidence" value="ECO:0007669"/>
    <property type="project" value="InterPro"/>
</dbReference>
<evidence type="ECO:0000313" key="6">
    <source>
        <dbReference type="EMBL" id="KAF9599844.1"/>
    </source>
</evidence>
<dbReference type="InterPro" id="IPR031814">
    <property type="entry name" value="ALG11_N"/>
</dbReference>
<gene>
    <name evidence="6" type="ORF">IFM89_001790</name>
</gene>
<comment type="caution">
    <text evidence="6">The sequence shown here is derived from an EMBL/GenBank/DDBJ whole genome shotgun (WGS) entry which is preliminary data.</text>
</comment>
<dbReference type="GO" id="GO:0005789">
    <property type="term" value="C:endoplasmic reticulum membrane"/>
    <property type="evidence" value="ECO:0007669"/>
    <property type="project" value="UniProtKB-SubCell"/>
</dbReference>
<keyword evidence="4" id="KW-0472">Membrane</keyword>
<feature type="domain" description="ALG11 mannosyltransferase N-terminal" evidence="5">
    <location>
        <begin position="203"/>
        <end position="251"/>
    </location>
</feature>
<dbReference type="AlphaFoldDB" id="A0A835LQH9"/>
<evidence type="ECO:0000256" key="4">
    <source>
        <dbReference type="SAM" id="Phobius"/>
    </source>
</evidence>
<keyword evidence="7" id="KW-1185">Reference proteome</keyword>
<evidence type="ECO:0000259" key="5">
    <source>
        <dbReference type="Pfam" id="PF15924"/>
    </source>
</evidence>
<organism evidence="6 7">
    <name type="scientific">Coptis chinensis</name>
    <dbReference type="NCBI Taxonomy" id="261450"/>
    <lineage>
        <taxon>Eukaryota</taxon>
        <taxon>Viridiplantae</taxon>
        <taxon>Streptophyta</taxon>
        <taxon>Embryophyta</taxon>
        <taxon>Tracheophyta</taxon>
        <taxon>Spermatophyta</taxon>
        <taxon>Magnoliopsida</taxon>
        <taxon>Ranunculales</taxon>
        <taxon>Ranunculaceae</taxon>
        <taxon>Coptidoideae</taxon>
        <taxon>Coptis</taxon>
    </lineage>
</organism>
<dbReference type="Proteomes" id="UP000631114">
    <property type="component" value="Unassembled WGS sequence"/>
</dbReference>
<name>A0A835LQH9_9MAGN</name>
<feature type="transmembrane region" description="Helical" evidence="4">
    <location>
        <begin position="181"/>
        <end position="204"/>
    </location>
</feature>
<reference evidence="6 7" key="1">
    <citation type="submission" date="2020-10" db="EMBL/GenBank/DDBJ databases">
        <title>The Coptis chinensis genome and diversification of protoberbering-type alkaloids.</title>
        <authorList>
            <person name="Wang B."/>
            <person name="Shu S."/>
            <person name="Song C."/>
            <person name="Liu Y."/>
        </authorList>
    </citation>
    <scope>NUCLEOTIDE SEQUENCE [LARGE SCALE GENOMIC DNA]</scope>
    <source>
        <strain evidence="6">HL-2020</strain>
        <tissue evidence="6">Leaf</tissue>
    </source>
</reference>
<dbReference type="PANTHER" id="PTHR45919">
    <property type="entry name" value="GDP-MAN:MAN(3)GLCNAC(2)-PP-DOL ALPHA-1,2-MANNOSYLTRANSFERASE"/>
    <property type="match status" value="1"/>
</dbReference>
<protein>
    <recommendedName>
        <fullName evidence="5">ALG11 mannosyltransferase N-terminal domain-containing protein</fullName>
    </recommendedName>
</protein>
<comment type="subcellular location">
    <subcellularLocation>
        <location evidence="1">Endoplasmic reticulum membrane</location>
    </subcellularLocation>
</comment>
<dbReference type="InterPro" id="IPR038013">
    <property type="entry name" value="ALG11"/>
</dbReference>
<keyword evidence="3" id="KW-0256">Endoplasmic reticulum</keyword>
<proteinExistence type="predicted"/>
<dbReference type="SUPFAM" id="SSF53756">
    <property type="entry name" value="UDP-Glycosyltransferase/glycogen phosphorylase"/>
    <property type="match status" value="1"/>
</dbReference>